<reference evidence="2 3" key="1">
    <citation type="submission" date="2021-02" db="EMBL/GenBank/DDBJ databases">
        <title>Leishmania (Mundinia) enrietti genome sequencing and assembly.</title>
        <authorList>
            <person name="Almutairi H."/>
            <person name="Gatherer D."/>
        </authorList>
    </citation>
    <scope>NUCLEOTIDE SEQUENCE [LARGE SCALE GENOMIC DNA]</scope>
    <source>
        <strain evidence="2">CUR178</strain>
    </source>
</reference>
<feature type="compositionally biased region" description="Polar residues" evidence="1">
    <location>
        <begin position="498"/>
        <end position="538"/>
    </location>
</feature>
<feature type="compositionally biased region" description="Low complexity" evidence="1">
    <location>
        <begin position="1535"/>
        <end position="1553"/>
    </location>
</feature>
<dbReference type="OrthoDB" id="273683at2759"/>
<dbReference type="GeneID" id="94169504"/>
<evidence type="ECO:0000256" key="1">
    <source>
        <dbReference type="SAM" id="MobiDB-lite"/>
    </source>
</evidence>
<comment type="caution">
    <text evidence="2">The sequence shown here is derived from an EMBL/GenBank/DDBJ whole genome shotgun (WGS) entry which is preliminary data.</text>
</comment>
<evidence type="ECO:0000313" key="3">
    <source>
        <dbReference type="Proteomes" id="UP000674179"/>
    </source>
</evidence>
<feature type="region of interest" description="Disordered" evidence="1">
    <location>
        <begin position="1"/>
        <end position="86"/>
    </location>
</feature>
<feature type="region of interest" description="Disordered" evidence="1">
    <location>
        <begin position="1236"/>
        <end position="1262"/>
    </location>
</feature>
<name>A0A836GND0_LEIEN</name>
<feature type="region of interest" description="Disordered" evidence="1">
    <location>
        <begin position="388"/>
        <end position="586"/>
    </location>
</feature>
<dbReference type="KEGG" id="lenr:94169504"/>
<feature type="region of interest" description="Disordered" evidence="1">
    <location>
        <begin position="1517"/>
        <end position="1602"/>
    </location>
</feature>
<evidence type="ECO:0000313" key="2">
    <source>
        <dbReference type="EMBL" id="KAG5470927.1"/>
    </source>
</evidence>
<keyword evidence="3" id="KW-1185">Reference proteome</keyword>
<feature type="compositionally biased region" description="Low complexity" evidence="1">
    <location>
        <begin position="10"/>
        <end position="21"/>
    </location>
</feature>
<feature type="region of interest" description="Disordered" evidence="1">
    <location>
        <begin position="688"/>
        <end position="713"/>
    </location>
</feature>
<organism evidence="2 3">
    <name type="scientific">Leishmania enriettii</name>
    <dbReference type="NCBI Taxonomy" id="5663"/>
    <lineage>
        <taxon>Eukaryota</taxon>
        <taxon>Discoba</taxon>
        <taxon>Euglenozoa</taxon>
        <taxon>Kinetoplastea</taxon>
        <taxon>Metakinetoplastina</taxon>
        <taxon>Trypanosomatida</taxon>
        <taxon>Trypanosomatidae</taxon>
        <taxon>Leishmaniinae</taxon>
        <taxon>Leishmania</taxon>
    </lineage>
</organism>
<feature type="compositionally biased region" description="Low complexity" evidence="1">
    <location>
        <begin position="1446"/>
        <end position="1467"/>
    </location>
</feature>
<feature type="compositionally biased region" description="Basic residues" evidence="1">
    <location>
        <begin position="1412"/>
        <end position="1421"/>
    </location>
</feature>
<feature type="compositionally biased region" description="Polar residues" evidence="1">
    <location>
        <begin position="448"/>
        <end position="460"/>
    </location>
</feature>
<feature type="region of interest" description="Disordered" evidence="1">
    <location>
        <begin position="1282"/>
        <end position="1318"/>
    </location>
</feature>
<accession>A0A836GND0</accession>
<dbReference type="EMBL" id="JAFHKP010000032">
    <property type="protein sequence ID" value="KAG5470927.1"/>
    <property type="molecule type" value="Genomic_DNA"/>
</dbReference>
<sequence>MPEDKKPRFLQQTTSQLLHQQEALRKRREMLERESTKPPAMRFGTSTPPRNAGRHGRSPVPPSSAGERQASHSALQPMSTVHRELNWGRSEDEKVVERAPMRFSMLFRPSTTTSVLARPRIGAVPLSPSSPCPREVNTSDQMDAMLTRFRKEASSPRTVSPRSPAPQRSRVERDRTPNENATRSMDSPAPVFAADAQRSAQIPAEEETHAHASLSSRGNLTPRCLATKLPTSAPQSDSRETVSEEQNEATAVAGFSNIFPVPRFTPISPIAASATKRAQQTRREEQSTPKRLATGEFLTPRPLTRLSAARTPVVGYSSPAYGEDAHLHAASSLQATGVPATASSTLASFSQLLPSADVVADVEERARSIHPIRDARTSVEPGPVTTEAVYTHEGTKTAVPREAIRLSPSSVKVSPRRTKTSPVPTPQDLIHSVQVSAEKRPCGCERPTPSQESGQLRRNNTTPSRTGSPPPTPVPQSYTPMTDFGSPTHKCCDRPTPVSLSSQPAGGDMRTTTTGASSASPWPTTENIISSIMAGTSEGQRRGREADAAAVVRKASHEPDGGTSRRLSNEEVNLSHDDSPNTAAPEMLGMYADNGDEECIGGDGLHATLQADEAAHTPSPIPSDRHYGESLLASTEKRCCGRPTPPERLVDVAVGDDFSGRGSYAASASPQPSANHLLRSLDVSIEKVSHRGKPAERAMGAEGSGTGDAAPAKAAGHLTAFRTPSPTPTPEHIIASLQASAEKRTRSGAVDATSGHKDSFAPAAASASCSSYQSPTLTPQNVKDSMQKLVREPQQAVRCDAPAPIRPWKEVFKGTLSNASCGATWNSSASPVVTAEDVDVTLEALERDQRYQSRSSHAPRASGISPEVLNDLLPRDSVVSPVKAAEPATVEDICEIPAPATEEIDLAAVVSPLPSELAVTSAMFFDCPSAPPTPALKGPEVATKCDQNPVSAICGRDSAPVPRQFYDLQREVAEISEGRSRTRTPPLRACEQRLPTPTQTTPGTHVDTPRAEASAEHADEAYSATLCEAEDTKNSCIAASEQDAEAEALAHRSSLILVYPSTTPQPLLHHPHKLMPAAPVPSVTPVQVPRMPTPPPRCPLQQEPFPASERDPVNITRSAHRESPLPLPVSLRSQVSLAQPAPKMLDHTRSGSPVPLSGAACDFGAENGFGCALPHRVGGRPPANGTAAVQDMDEMDEEANLFGPQNDWMDLVKPLRPHTITVSPKGGTVVYTEHTLRDPSRDVEGPVKPASPPLSRKRSRSVQTLLDADRQMAAATPASIALTMDDGDSSGRKSSHVAATPSTRVQPTPRSSARGRRSQAEELLAMLPAEVVAEVVRIEEGAGAAAADSFDCRPSWGTSDGRLSGISDGDSTLGLVSTISQRVSQRPRRLYHSYDYYIQYLEGMASASAKKARKAAGRRTNRAVLKDVSSANVKSNRQRGGGGQSSGESPMPRGSRSPSGSPRSSGSAAAHATLSVKRVREDVAITSQTPSLPSTEGGRQLKSSTRLSAELQKALFKEPVLPKAKGKRNSRKASSDASAKSAKAAKKSPASSRKGGGSATSTTTQKVTKARPSSARGKKSVKKFMTAKSMRLPRRSAKHGKG</sequence>
<feature type="compositionally biased region" description="Polar residues" evidence="1">
    <location>
        <begin position="1300"/>
        <end position="1311"/>
    </location>
</feature>
<feature type="compositionally biased region" description="Polar residues" evidence="1">
    <location>
        <begin position="1485"/>
        <end position="1494"/>
    </location>
</feature>
<dbReference type="Proteomes" id="UP000674179">
    <property type="component" value="Chromosome 32"/>
</dbReference>
<feature type="compositionally biased region" description="Basic and acidic residues" evidence="1">
    <location>
        <begin position="567"/>
        <end position="579"/>
    </location>
</feature>
<dbReference type="RefSeq" id="XP_067690097.1">
    <property type="nucleotide sequence ID" value="XM_067833994.1"/>
</dbReference>
<feature type="compositionally biased region" description="Basic residues" evidence="1">
    <location>
        <begin position="1591"/>
        <end position="1602"/>
    </location>
</feature>
<feature type="region of interest" description="Disordered" evidence="1">
    <location>
        <begin position="147"/>
        <end position="246"/>
    </location>
</feature>
<feature type="compositionally biased region" description="Basic and acidic residues" evidence="1">
    <location>
        <begin position="1236"/>
        <end position="1245"/>
    </location>
</feature>
<feature type="region of interest" description="Disordered" evidence="1">
    <location>
        <begin position="1412"/>
        <end position="1505"/>
    </location>
</feature>
<protein>
    <submittedName>
        <fullName evidence="2">Uncharacterized protein</fullName>
    </submittedName>
</protein>
<gene>
    <name evidence="2" type="ORF">CUR178_02233</name>
</gene>
<proteinExistence type="predicted"/>